<organism evidence="5 6">
    <name type="scientific">Paralvinella palmiformis</name>
    <dbReference type="NCBI Taxonomy" id="53620"/>
    <lineage>
        <taxon>Eukaryota</taxon>
        <taxon>Metazoa</taxon>
        <taxon>Spiralia</taxon>
        <taxon>Lophotrochozoa</taxon>
        <taxon>Annelida</taxon>
        <taxon>Polychaeta</taxon>
        <taxon>Sedentaria</taxon>
        <taxon>Canalipalpata</taxon>
        <taxon>Terebellida</taxon>
        <taxon>Terebelliformia</taxon>
        <taxon>Alvinellidae</taxon>
        <taxon>Paralvinella</taxon>
    </lineage>
</organism>
<evidence type="ECO:0000259" key="4">
    <source>
        <dbReference type="PROSITE" id="PS50157"/>
    </source>
</evidence>
<evidence type="ECO:0000256" key="1">
    <source>
        <dbReference type="PROSITE-ProRule" id="PRU00042"/>
    </source>
</evidence>
<sequence>MLEGKRNISYLLSFYDLARYIRNRMNPFISHPSVRIKGTENNYEPCQCIDTKCDKSWPHMHCPFCVKTEVFQDPVILKAHYRVKHVDKGIEFAGLKILRCCEHCDIVGTIKGTKEFKGAHWHCYRCRNGFTRRDEAIKHYKTHFRNPSTTFQIQIAQDINQTVYHMKETGNVENVSHDMHLIETVVTSASLENVISIHPDLTQAECEESEKSHTGEIQVSVAANETVGTCDGQTVMIIHDRTHMEGGEVVSTLETLRVNNPKKDIQQSVSLTTPEVRKVTGHWRQEKALLEMQIREMKAQNLKLIDEKQEIEEHLKAEIEELKVQLQVTNADIAAYQKREAELLNQIKIPLDERISVLLNDLKNQHEELLHHQLAHIRRTYLHQLSDEVTTSDPKSPSRAEHDMIDAKDFSMAVVLPMTGDSIGSVMAPASGDKNILLTAPDGYSVLSTSSLHGENIMLTSEAVTADGGRSGPLFVVSQATLDQIKSERQENVVSEQTAMMDSTLLESEDPSAPALVQYSESDSKEAEPSSDCENLGDKMMLGTSVVSDNISSSNVQLADKTDSLHMNFESVNGTTGTQIDQLLNSGKRKLDSDSIDSSKSKQRKEV</sequence>
<protein>
    <recommendedName>
        <fullName evidence="4">C2H2-type domain-containing protein</fullName>
    </recommendedName>
</protein>
<evidence type="ECO:0000256" key="2">
    <source>
        <dbReference type="SAM" id="Coils"/>
    </source>
</evidence>
<feature type="domain" description="C2H2-type" evidence="4">
    <location>
        <begin position="121"/>
        <end position="148"/>
    </location>
</feature>
<dbReference type="AlphaFoldDB" id="A0AAD9KD99"/>
<dbReference type="PROSITE" id="PS00028">
    <property type="entry name" value="ZINC_FINGER_C2H2_1"/>
    <property type="match status" value="1"/>
</dbReference>
<dbReference type="EMBL" id="JAODUP010000012">
    <property type="protein sequence ID" value="KAK2169116.1"/>
    <property type="molecule type" value="Genomic_DNA"/>
</dbReference>
<comment type="caution">
    <text evidence="5">The sequence shown here is derived from an EMBL/GenBank/DDBJ whole genome shotgun (WGS) entry which is preliminary data.</text>
</comment>
<accession>A0AAD9KD99</accession>
<dbReference type="InterPro" id="IPR013087">
    <property type="entry name" value="Znf_C2H2_type"/>
</dbReference>
<feature type="compositionally biased region" description="Basic and acidic residues" evidence="3">
    <location>
        <begin position="589"/>
        <end position="607"/>
    </location>
</feature>
<keyword evidence="1" id="KW-0479">Metal-binding</keyword>
<keyword evidence="6" id="KW-1185">Reference proteome</keyword>
<evidence type="ECO:0000313" key="6">
    <source>
        <dbReference type="Proteomes" id="UP001208570"/>
    </source>
</evidence>
<dbReference type="PROSITE" id="PS50157">
    <property type="entry name" value="ZINC_FINGER_C2H2_2"/>
    <property type="match status" value="1"/>
</dbReference>
<dbReference type="Proteomes" id="UP001208570">
    <property type="component" value="Unassembled WGS sequence"/>
</dbReference>
<evidence type="ECO:0000313" key="5">
    <source>
        <dbReference type="EMBL" id="KAK2169116.1"/>
    </source>
</evidence>
<gene>
    <name evidence="5" type="ORF">LSH36_12g16117</name>
</gene>
<keyword evidence="1" id="KW-0862">Zinc</keyword>
<keyword evidence="2" id="KW-0175">Coiled coil</keyword>
<name>A0AAD9KD99_9ANNE</name>
<feature type="coiled-coil region" evidence="2">
    <location>
        <begin position="287"/>
        <end position="346"/>
    </location>
</feature>
<reference evidence="5" key="1">
    <citation type="journal article" date="2023" name="Mol. Biol. Evol.">
        <title>Third-Generation Sequencing Reveals the Adaptive Role of the Epigenome in Three Deep-Sea Polychaetes.</title>
        <authorList>
            <person name="Perez M."/>
            <person name="Aroh O."/>
            <person name="Sun Y."/>
            <person name="Lan Y."/>
            <person name="Juniper S.K."/>
            <person name="Young C.R."/>
            <person name="Angers B."/>
            <person name="Qian P.Y."/>
        </authorList>
    </citation>
    <scope>NUCLEOTIDE SEQUENCE</scope>
    <source>
        <strain evidence="5">P08H-3</strain>
    </source>
</reference>
<proteinExistence type="predicted"/>
<keyword evidence="1" id="KW-0863">Zinc-finger</keyword>
<feature type="region of interest" description="Disordered" evidence="3">
    <location>
        <begin position="584"/>
        <end position="607"/>
    </location>
</feature>
<feature type="region of interest" description="Disordered" evidence="3">
    <location>
        <begin position="504"/>
        <end position="535"/>
    </location>
</feature>
<dbReference type="GO" id="GO:0008270">
    <property type="term" value="F:zinc ion binding"/>
    <property type="evidence" value="ECO:0007669"/>
    <property type="project" value="UniProtKB-KW"/>
</dbReference>
<evidence type="ECO:0000256" key="3">
    <source>
        <dbReference type="SAM" id="MobiDB-lite"/>
    </source>
</evidence>